<dbReference type="InterPro" id="IPR003593">
    <property type="entry name" value="AAA+_ATPase"/>
</dbReference>
<comment type="caution">
    <text evidence="5">The sequence shown here is derived from an EMBL/GenBank/DDBJ whole genome shotgun (WGS) entry which is preliminary data.</text>
</comment>
<dbReference type="Gene3D" id="3.30.300.160">
    <property type="entry name" value="Type II secretion system, protein E, N-terminal domain"/>
    <property type="match status" value="1"/>
</dbReference>
<reference evidence="6" key="1">
    <citation type="submission" date="2017-09" db="EMBL/GenBank/DDBJ databases">
        <title>Depth-based differentiation of microbial function through sediment-hosted aquifers and enrichment of novel symbionts in the deep terrestrial subsurface.</title>
        <authorList>
            <person name="Probst A.J."/>
            <person name="Ladd B."/>
            <person name="Jarett J.K."/>
            <person name="Geller-Mcgrath D.E."/>
            <person name="Sieber C.M.K."/>
            <person name="Emerson J.B."/>
            <person name="Anantharaman K."/>
            <person name="Thomas B.C."/>
            <person name="Malmstrom R."/>
            <person name="Stieglmeier M."/>
            <person name="Klingl A."/>
            <person name="Woyke T."/>
            <person name="Ryan C.M."/>
            <person name="Banfield J.F."/>
        </authorList>
    </citation>
    <scope>NUCLEOTIDE SEQUENCE [LARGE SCALE GENOMIC DNA]</scope>
</reference>
<dbReference type="Proteomes" id="UP000229526">
    <property type="component" value="Unassembled WGS sequence"/>
</dbReference>
<accession>A0A2H0UJX2</accession>
<dbReference type="GO" id="GO:0005524">
    <property type="term" value="F:ATP binding"/>
    <property type="evidence" value="ECO:0007669"/>
    <property type="project" value="UniProtKB-KW"/>
</dbReference>
<keyword evidence="2" id="KW-0547">Nucleotide-binding</keyword>
<proteinExistence type="inferred from homology"/>
<keyword evidence="3" id="KW-0067">ATP-binding</keyword>
<dbReference type="GO" id="GO:0005886">
    <property type="term" value="C:plasma membrane"/>
    <property type="evidence" value="ECO:0007669"/>
    <property type="project" value="TreeGrafter"/>
</dbReference>
<sequence>MLHIIPNDKLQEILVKDNVINQADFATYASEAGRMGQSIPQILISRNLITEDYYKNLIAKFFNVPITNLDPDEVQNEVLSLLNEDFAREKQVVPFRKQKNGSVDVAMADPSDLATIEYLEKKLNTKINPYLSTPADLSRVFAFYGKQQVEGFKQIIQDNIQASLSLRSKKDTEAAVEVPIIAITDNIISYAVSLRASDIHIEALENEILVRYRVDGILHEIIRMQKQILPAIVARFKILAAMKLDEHSRPQDGRFRYKIGNDTLDIRASILPTMYGEKVEMRLLMTAAHVLSFEELGMLPDTIEAITNNVAKSYGVVLVTGPTGSGKSTTLYSVLNILNRPEVNIITVEDPIEYDMKYINQTQVNDAAGISFASALRSILRQDPNVIMVGEIRDQETAEISVHAALTGHLVLSSLHTNDAPTAIPRMMDMGVEPFLISAVVNAALAQRLVRRICMDCRHSYEITPDVEMAIASQLKDLGIPDQAVKIPRTLFKGKGCAVCGGTGYRGRLGIFEMLEVNEKVRSYIVDPEFRLDKLRVIARENGMRSMFEDGLLKVSQGSTTIEEVMRVIRE</sequence>
<comment type="similarity">
    <text evidence="1">Belongs to the GSP E family.</text>
</comment>
<dbReference type="InterPro" id="IPR007831">
    <property type="entry name" value="T2SS_GspE_N"/>
</dbReference>
<dbReference type="FunFam" id="3.40.50.300:FF:000398">
    <property type="entry name" value="Type IV pilus assembly ATPase PilB"/>
    <property type="match status" value="1"/>
</dbReference>
<feature type="domain" description="AAA+ ATPase" evidence="4">
    <location>
        <begin position="313"/>
        <end position="436"/>
    </location>
</feature>
<evidence type="ECO:0000259" key="4">
    <source>
        <dbReference type="SMART" id="SM00382"/>
    </source>
</evidence>
<dbReference type="Gene3D" id="3.30.450.90">
    <property type="match status" value="1"/>
</dbReference>
<evidence type="ECO:0000256" key="1">
    <source>
        <dbReference type="ARBA" id="ARBA00006611"/>
    </source>
</evidence>
<gene>
    <name evidence="5" type="ORF">COU11_04240</name>
</gene>
<dbReference type="SUPFAM" id="SSF160246">
    <property type="entry name" value="EspE N-terminal domain-like"/>
    <property type="match status" value="1"/>
</dbReference>
<dbReference type="Pfam" id="PF05157">
    <property type="entry name" value="MshEN"/>
    <property type="match status" value="1"/>
</dbReference>
<evidence type="ECO:0000256" key="2">
    <source>
        <dbReference type="ARBA" id="ARBA00022741"/>
    </source>
</evidence>
<dbReference type="PANTHER" id="PTHR30258:SF1">
    <property type="entry name" value="PROTEIN TRANSPORT PROTEIN HOFB HOMOLOG"/>
    <property type="match status" value="1"/>
</dbReference>
<dbReference type="Pfam" id="PF00437">
    <property type="entry name" value="T2SSE"/>
    <property type="match status" value="1"/>
</dbReference>
<dbReference type="CDD" id="cd01129">
    <property type="entry name" value="PulE-GspE-like"/>
    <property type="match status" value="1"/>
</dbReference>
<organism evidence="5 6">
    <name type="scientific">Candidatus Harrisonbacteria bacterium CG10_big_fil_rev_8_21_14_0_10_49_15</name>
    <dbReference type="NCBI Taxonomy" id="1974587"/>
    <lineage>
        <taxon>Bacteria</taxon>
        <taxon>Candidatus Harrisoniibacteriota</taxon>
    </lineage>
</organism>
<evidence type="ECO:0000256" key="3">
    <source>
        <dbReference type="ARBA" id="ARBA00022840"/>
    </source>
</evidence>
<dbReference type="InterPro" id="IPR037257">
    <property type="entry name" value="T2SS_E_N_sf"/>
</dbReference>
<dbReference type="SMART" id="SM00382">
    <property type="entry name" value="AAA"/>
    <property type="match status" value="1"/>
</dbReference>
<dbReference type="InterPro" id="IPR001482">
    <property type="entry name" value="T2SS/T4SS_dom"/>
</dbReference>
<dbReference type="PANTHER" id="PTHR30258">
    <property type="entry name" value="TYPE II SECRETION SYSTEM PROTEIN GSPE-RELATED"/>
    <property type="match status" value="1"/>
</dbReference>
<protein>
    <recommendedName>
        <fullName evidence="4">AAA+ ATPase domain-containing protein</fullName>
    </recommendedName>
</protein>
<evidence type="ECO:0000313" key="5">
    <source>
        <dbReference type="EMBL" id="PIR86691.1"/>
    </source>
</evidence>
<dbReference type="Gene3D" id="3.40.50.300">
    <property type="entry name" value="P-loop containing nucleotide triphosphate hydrolases"/>
    <property type="match status" value="1"/>
</dbReference>
<name>A0A2H0UJX2_9BACT</name>
<evidence type="ECO:0000313" key="6">
    <source>
        <dbReference type="Proteomes" id="UP000229526"/>
    </source>
</evidence>
<dbReference type="AlphaFoldDB" id="A0A2H0UJX2"/>
<dbReference type="SUPFAM" id="SSF52540">
    <property type="entry name" value="P-loop containing nucleoside triphosphate hydrolases"/>
    <property type="match status" value="1"/>
</dbReference>
<dbReference type="GO" id="GO:0016887">
    <property type="term" value="F:ATP hydrolysis activity"/>
    <property type="evidence" value="ECO:0007669"/>
    <property type="project" value="TreeGrafter"/>
</dbReference>
<dbReference type="InterPro" id="IPR027417">
    <property type="entry name" value="P-loop_NTPase"/>
</dbReference>
<dbReference type="EMBL" id="PFBD01000028">
    <property type="protein sequence ID" value="PIR86691.1"/>
    <property type="molecule type" value="Genomic_DNA"/>
</dbReference>